<sequence length="101" mass="11117">MTRNLPSRRQGTTPGLLKGLLPRKHPAADHAGLLDRLPPVEHRPAADEDQLFEQSSLARVLLLLVKVDQEAEYLLCRELAEHALGTVPDPGEAPQEGEHFA</sequence>
<protein>
    <submittedName>
        <fullName evidence="2">Uncharacterized protein</fullName>
    </submittedName>
</protein>
<comment type="caution">
    <text evidence="2">The sequence shown here is derived from an EMBL/GenBank/DDBJ whole genome shotgun (WGS) entry which is preliminary data.</text>
</comment>
<dbReference type="RefSeq" id="WP_226599347.1">
    <property type="nucleotide sequence ID" value="NZ_BNDY01000017.1"/>
</dbReference>
<accession>A0ABQ3QTJ0</accession>
<dbReference type="EMBL" id="BNDY01000017">
    <property type="protein sequence ID" value="GHI40614.1"/>
    <property type="molecule type" value="Genomic_DNA"/>
</dbReference>
<evidence type="ECO:0000313" key="2">
    <source>
        <dbReference type="EMBL" id="GHI40614.1"/>
    </source>
</evidence>
<feature type="region of interest" description="Disordered" evidence="1">
    <location>
        <begin position="1"/>
        <end position="22"/>
    </location>
</feature>
<keyword evidence="3" id="KW-1185">Reference proteome</keyword>
<gene>
    <name evidence="2" type="ORF">Sviol_50220</name>
</gene>
<organism evidence="2 3">
    <name type="scientific">Streptomyces violascens</name>
    <dbReference type="NCBI Taxonomy" id="67381"/>
    <lineage>
        <taxon>Bacteria</taxon>
        <taxon>Bacillati</taxon>
        <taxon>Actinomycetota</taxon>
        <taxon>Actinomycetes</taxon>
        <taxon>Kitasatosporales</taxon>
        <taxon>Streptomycetaceae</taxon>
        <taxon>Streptomyces</taxon>
    </lineage>
</organism>
<evidence type="ECO:0000313" key="3">
    <source>
        <dbReference type="Proteomes" id="UP001050808"/>
    </source>
</evidence>
<evidence type="ECO:0000256" key="1">
    <source>
        <dbReference type="SAM" id="MobiDB-lite"/>
    </source>
</evidence>
<name>A0ABQ3QTJ0_9ACTN</name>
<reference evidence="2" key="1">
    <citation type="submission" date="2024-05" db="EMBL/GenBank/DDBJ databases">
        <title>Whole genome shotgun sequence of Streptomyces violascens NBRC 12920.</title>
        <authorList>
            <person name="Komaki H."/>
            <person name="Tamura T."/>
        </authorList>
    </citation>
    <scope>NUCLEOTIDE SEQUENCE</scope>
    <source>
        <strain evidence="2">NBRC 12920</strain>
    </source>
</reference>
<feature type="compositionally biased region" description="Low complexity" evidence="1">
    <location>
        <begin position="11"/>
        <end position="20"/>
    </location>
</feature>
<feature type="compositionally biased region" description="Polar residues" evidence="1">
    <location>
        <begin position="1"/>
        <end position="10"/>
    </location>
</feature>
<proteinExistence type="predicted"/>
<dbReference type="Proteomes" id="UP001050808">
    <property type="component" value="Unassembled WGS sequence"/>
</dbReference>